<evidence type="ECO:0000256" key="1">
    <source>
        <dbReference type="ARBA" id="ARBA00007274"/>
    </source>
</evidence>
<dbReference type="EMBL" id="JABBZM010000017">
    <property type="protein sequence ID" value="NMV39842.1"/>
    <property type="molecule type" value="Genomic_DNA"/>
</dbReference>
<evidence type="ECO:0000313" key="5">
    <source>
        <dbReference type="EMBL" id="NMV39842.1"/>
    </source>
</evidence>
<dbReference type="Pfam" id="PF00132">
    <property type="entry name" value="Hexapep"/>
    <property type="match status" value="1"/>
</dbReference>
<proteinExistence type="inferred from homology"/>
<keyword evidence="2 5" id="KW-0808">Transferase</keyword>
<dbReference type="PANTHER" id="PTHR23416:SF23">
    <property type="entry name" value="ACETYLTRANSFERASE C18B11.09C-RELATED"/>
    <property type="match status" value="1"/>
</dbReference>
<protein>
    <submittedName>
        <fullName evidence="5">Sugar O-acetyltransferase</fullName>
    </submittedName>
</protein>
<accession>A0A848NXQ9</accession>
<evidence type="ECO:0000313" key="6">
    <source>
        <dbReference type="Proteomes" id="UP000575469"/>
    </source>
</evidence>
<keyword evidence="4" id="KW-0012">Acyltransferase</keyword>
<dbReference type="GO" id="GO:0008374">
    <property type="term" value="F:O-acyltransferase activity"/>
    <property type="evidence" value="ECO:0007669"/>
    <property type="project" value="TreeGrafter"/>
</dbReference>
<dbReference type="PANTHER" id="PTHR23416">
    <property type="entry name" value="SIALIC ACID SYNTHASE-RELATED"/>
    <property type="match status" value="1"/>
</dbReference>
<dbReference type="SUPFAM" id="SSF51161">
    <property type="entry name" value="Trimeric LpxA-like enzymes"/>
    <property type="match status" value="1"/>
</dbReference>
<sequence>MFTFLRYLWLLLLGKHCPEQALHFFNHSAASKNKRNRVLKRALPGLDAKCTITGPIYVERVELLSVGREAFLNAGTHILNGAMVTIGDGSLIGPCVKLCTTYHHSDPDSRARDRSAFAKPIEIGKNVWIGAGVTVLPGVKIGEGAVVAAGSVVTRDVEAGTLVAGCPAAKKKAFERSTLQVA</sequence>
<gene>
    <name evidence="5" type="ORF">HGR00_18185</name>
</gene>
<evidence type="ECO:0000256" key="2">
    <source>
        <dbReference type="ARBA" id="ARBA00022679"/>
    </source>
</evidence>
<organism evidence="5 6">
    <name type="scientific">Ralstonia insidiosa</name>
    <dbReference type="NCBI Taxonomy" id="190721"/>
    <lineage>
        <taxon>Bacteria</taxon>
        <taxon>Pseudomonadati</taxon>
        <taxon>Pseudomonadota</taxon>
        <taxon>Betaproteobacteria</taxon>
        <taxon>Burkholderiales</taxon>
        <taxon>Burkholderiaceae</taxon>
        <taxon>Ralstonia</taxon>
    </lineage>
</organism>
<evidence type="ECO:0000256" key="4">
    <source>
        <dbReference type="ARBA" id="ARBA00023315"/>
    </source>
</evidence>
<dbReference type="Proteomes" id="UP000575469">
    <property type="component" value="Unassembled WGS sequence"/>
</dbReference>
<reference evidence="5 6" key="1">
    <citation type="submission" date="2020-04" db="EMBL/GenBank/DDBJ databases">
        <title>Ralstonia insidiosa genome sequencing and assembly.</title>
        <authorList>
            <person name="Martins R.C.R."/>
            <person name="Perdigao-Neto L.V."/>
            <person name="Levin A.S.S."/>
            <person name="Costa S.F."/>
        </authorList>
    </citation>
    <scope>NUCLEOTIDE SEQUENCE [LARGE SCALE GENOMIC DNA]</scope>
    <source>
        <strain evidence="5 6">5047</strain>
    </source>
</reference>
<dbReference type="InterPro" id="IPR001451">
    <property type="entry name" value="Hexapep"/>
</dbReference>
<dbReference type="InterPro" id="IPR051159">
    <property type="entry name" value="Hexapeptide_acetyltransf"/>
</dbReference>
<dbReference type="PROSITE" id="PS00101">
    <property type="entry name" value="HEXAPEP_TRANSFERASES"/>
    <property type="match status" value="1"/>
</dbReference>
<name>A0A848NXQ9_9RALS</name>
<evidence type="ECO:0000256" key="3">
    <source>
        <dbReference type="ARBA" id="ARBA00022737"/>
    </source>
</evidence>
<dbReference type="InterPro" id="IPR018357">
    <property type="entry name" value="Hexapep_transf_CS"/>
</dbReference>
<dbReference type="GO" id="GO:0005829">
    <property type="term" value="C:cytosol"/>
    <property type="evidence" value="ECO:0007669"/>
    <property type="project" value="TreeGrafter"/>
</dbReference>
<comment type="similarity">
    <text evidence="1">Belongs to the transferase hexapeptide repeat family.</text>
</comment>
<dbReference type="RefSeq" id="WP_169340794.1">
    <property type="nucleotide sequence ID" value="NZ_JABBZM010000017.1"/>
</dbReference>
<comment type="caution">
    <text evidence="5">The sequence shown here is derived from an EMBL/GenBank/DDBJ whole genome shotgun (WGS) entry which is preliminary data.</text>
</comment>
<dbReference type="AlphaFoldDB" id="A0A848NXQ9"/>
<dbReference type="InterPro" id="IPR011004">
    <property type="entry name" value="Trimer_LpxA-like_sf"/>
</dbReference>
<dbReference type="Gene3D" id="2.160.10.10">
    <property type="entry name" value="Hexapeptide repeat proteins"/>
    <property type="match status" value="1"/>
</dbReference>
<keyword evidence="3" id="KW-0677">Repeat</keyword>
<dbReference type="CDD" id="cd03357">
    <property type="entry name" value="LbH_MAT_GAT"/>
    <property type="match status" value="1"/>
</dbReference>